<name>A0A6M0CES7_9FLAO</name>
<evidence type="ECO:0008006" key="3">
    <source>
        <dbReference type="Google" id="ProtNLM"/>
    </source>
</evidence>
<comment type="caution">
    <text evidence="1">The sequence shown here is derived from an EMBL/GenBank/DDBJ whole genome shotgun (WGS) entry which is preliminary data.</text>
</comment>
<gene>
    <name evidence="1" type="ORF">GWK10_03910</name>
</gene>
<keyword evidence="2" id="KW-1185">Reference proteome</keyword>
<dbReference type="PROSITE" id="PS51257">
    <property type="entry name" value="PROKAR_LIPOPROTEIN"/>
    <property type="match status" value="1"/>
</dbReference>
<proteinExistence type="predicted"/>
<organism evidence="1 2">
    <name type="scientific">Spongiivirga citrea</name>
    <dbReference type="NCBI Taxonomy" id="1481457"/>
    <lineage>
        <taxon>Bacteria</taxon>
        <taxon>Pseudomonadati</taxon>
        <taxon>Bacteroidota</taxon>
        <taxon>Flavobacteriia</taxon>
        <taxon>Flavobacteriales</taxon>
        <taxon>Flavobacteriaceae</taxon>
        <taxon>Spongiivirga</taxon>
    </lineage>
</organism>
<dbReference type="EMBL" id="JAABOQ010000002">
    <property type="protein sequence ID" value="NER16338.1"/>
    <property type="molecule type" value="Genomic_DNA"/>
</dbReference>
<accession>A0A6M0CES7</accession>
<dbReference type="RefSeq" id="WP_164029613.1">
    <property type="nucleotide sequence ID" value="NZ_JAABOQ010000002.1"/>
</dbReference>
<evidence type="ECO:0000313" key="2">
    <source>
        <dbReference type="Proteomes" id="UP000474296"/>
    </source>
</evidence>
<protein>
    <recommendedName>
        <fullName evidence="3">DUF4221 domain-containing protein</fullName>
    </recommendedName>
</protein>
<reference evidence="1 2" key="1">
    <citation type="submission" date="2020-01" db="EMBL/GenBank/DDBJ databases">
        <title>Spongiivirga citrea KCTC 32990T.</title>
        <authorList>
            <person name="Wang G."/>
        </authorList>
    </citation>
    <scope>NUCLEOTIDE SEQUENCE [LARGE SCALE GENOMIC DNA]</scope>
    <source>
        <strain evidence="1 2">KCTC 32990</strain>
    </source>
</reference>
<dbReference type="AlphaFoldDB" id="A0A6M0CES7"/>
<evidence type="ECO:0000313" key="1">
    <source>
        <dbReference type="EMBL" id="NER16338.1"/>
    </source>
</evidence>
<sequence length="371" mass="41591">MSRFLLVFIILILSIACAKDEPKVNQEVDEVPFAVTILAKQGATDFQIDLLSDGTLGAPVNLFQKLELPESFNKTIVRDQLVSFHAWLRNDYSSHQIDLSTDGVMINRNYCFNEDSFEVVGIDNSQKYLAFISASVEASGATTFSLNVYDQVADECRSSVIPTIGFPSNFSARGDYFILFQQDSSDNRELLVYDMKDLSLDRITLTTDYNFSVNDDQNLYIFSRNGSYQVLDLENLSLINAGSNQIFENPITDGILDITIQDGKMAFFVLNPQPSTIVSSPLIYDFTSNTVIGDGKALFKLIDELEKQVQSPISIKTFKINLSTEQVVVGYNYFKDASTEIGGVAYIDFEGTLIYNKEIDFTPNQFVLRSN</sequence>
<dbReference type="Proteomes" id="UP000474296">
    <property type="component" value="Unassembled WGS sequence"/>
</dbReference>